<evidence type="ECO:0000313" key="3">
    <source>
        <dbReference type="Proteomes" id="UP001362999"/>
    </source>
</evidence>
<comment type="caution">
    <text evidence="2">The sequence shown here is derived from an EMBL/GenBank/DDBJ whole genome shotgun (WGS) entry which is preliminary data.</text>
</comment>
<protein>
    <recommendedName>
        <fullName evidence="4">Protein kinase domain-containing protein</fullName>
    </recommendedName>
</protein>
<dbReference type="Proteomes" id="UP001362999">
    <property type="component" value="Unassembled WGS sequence"/>
</dbReference>
<gene>
    <name evidence="2" type="ORF">R3P38DRAFT_3360712</name>
</gene>
<evidence type="ECO:0008006" key="4">
    <source>
        <dbReference type="Google" id="ProtNLM"/>
    </source>
</evidence>
<proteinExistence type="predicted"/>
<dbReference type="EMBL" id="JAWWNJ010000048">
    <property type="protein sequence ID" value="KAK7017266.1"/>
    <property type="molecule type" value="Genomic_DNA"/>
</dbReference>
<feature type="compositionally biased region" description="Basic and acidic residues" evidence="1">
    <location>
        <begin position="254"/>
        <end position="268"/>
    </location>
</feature>
<evidence type="ECO:0000256" key="1">
    <source>
        <dbReference type="SAM" id="MobiDB-lite"/>
    </source>
</evidence>
<keyword evidence="3" id="KW-1185">Reference proteome</keyword>
<sequence length="726" mass="81005">MCMYTTRCTQNPATPLDVKPALPISLVTLDLSEGICAVRDPDSSPAPASSTSGTPVQLESSCPKTHVFPAMHDTHPHPQDRVLPGPAPQCYLRQSISSRSCGFTGLIWALRHCGSGVLDERARRKCEEYGSEGGFVRVQGVSGVREEALEERRKQFVCAVDIFSTTLTGWAIDTTIKMVFLLALKRGGLVEVGTASHPLMPLECPTCALASEAAYTRAVKIPSRGPLPSEDVRVGTRDLARRMRMRRMREAEAGIEERPGCRGREGRRARSTSWQMRGAQTLAQTPQSCGFDNGFELFSTNLKNPGVKRFDSSSTFFPNSRQFTICGGTFNNYTKPAPRAAHNDSNFRRIPFGDLYLHREIQDNGSSRLVLPQQPRNMVRRLYSAKVSGGESKFTVAIYQGDSAEEEWRRDVSQYMTVRHPNILQIYGTARSKHLWATVFHDDLIPYREFLSPYQHSPVLTVYIRGYLNTEFLAAKIYLNKTFKRYFSCFDFSWLVNRSTGHLCTDLSSSNSWNIGIDLDSVSFLPEISVLDLPKYEKNIMDAMKLNEYYDICYLLLGTFRTGNISILKAVNLGSIISVSKSQRLDELVEIASFEPDWEYDFNAGGWCVGIGEPVGCITGSGWTCVSSTEADGAFISLEFAISRQYAAAWFSKANHIFNQQNISSNFDDYALIYHVLFEVTISASESETSPGFLFLCPPEALRNGTSSFGWPVVCILPRGWCTEVG</sequence>
<feature type="region of interest" description="Disordered" evidence="1">
    <location>
        <begin position="254"/>
        <end position="275"/>
    </location>
</feature>
<name>A0AAW0AUU5_9AGAR</name>
<dbReference type="AlphaFoldDB" id="A0AAW0AUU5"/>
<reference evidence="2 3" key="1">
    <citation type="journal article" date="2024" name="J Genomics">
        <title>Draft genome sequencing and assembly of Favolaschia claudopus CIRM-BRFM 2984 isolated from oak limbs.</title>
        <authorList>
            <person name="Navarro D."/>
            <person name="Drula E."/>
            <person name="Chaduli D."/>
            <person name="Cazenave R."/>
            <person name="Ahrendt S."/>
            <person name="Wang J."/>
            <person name="Lipzen A."/>
            <person name="Daum C."/>
            <person name="Barry K."/>
            <person name="Grigoriev I.V."/>
            <person name="Favel A."/>
            <person name="Rosso M.N."/>
            <person name="Martin F."/>
        </authorList>
    </citation>
    <scope>NUCLEOTIDE SEQUENCE [LARGE SCALE GENOMIC DNA]</scope>
    <source>
        <strain evidence="2 3">CIRM-BRFM 2984</strain>
    </source>
</reference>
<evidence type="ECO:0000313" key="2">
    <source>
        <dbReference type="EMBL" id="KAK7017266.1"/>
    </source>
</evidence>
<organism evidence="2 3">
    <name type="scientific">Favolaschia claudopus</name>
    <dbReference type="NCBI Taxonomy" id="2862362"/>
    <lineage>
        <taxon>Eukaryota</taxon>
        <taxon>Fungi</taxon>
        <taxon>Dikarya</taxon>
        <taxon>Basidiomycota</taxon>
        <taxon>Agaricomycotina</taxon>
        <taxon>Agaricomycetes</taxon>
        <taxon>Agaricomycetidae</taxon>
        <taxon>Agaricales</taxon>
        <taxon>Marasmiineae</taxon>
        <taxon>Mycenaceae</taxon>
        <taxon>Favolaschia</taxon>
    </lineage>
</organism>
<accession>A0AAW0AUU5</accession>